<proteinExistence type="predicted"/>
<evidence type="ECO:0000313" key="3">
    <source>
        <dbReference type="Proteomes" id="UP000663887"/>
    </source>
</evidence>
<dbReference type="AlphaFoldDB" id="A0A816VVJ0"/>
<comment type="caution">
    <text evidence="2">The sequence shown here is derived from an EMBL/GenBank/DDBJ whole genome shotgun (WGS) entry which is preliminary data.</text>
</comment>
<gene>
    <name evidence="2" type="ORF">XDN619_LOCUS23522</name>
</gene>
<name>A0A816VVJ0_9BILA</name>
<feature type="region of interest" description="Disordered" evidence="1">
    <location>
        <begin position="57"/>
        <end position="76"/>
    </location>
</feature>
<feature type="region of interest" description="Disordered" evidence="1">
    <location>
        <begin position="186"/>
        <end position="212"/>
    </location>
</feature>
<evidence type="ECO:0000313" key="2">
    <source>
        <dbReference type="EMBL" id="CAF2125007.1"/>
    </source>
</evidence>
<feature type="compositionally biased region" description="Polar residues" evidence="1">
    <location>
        <begin position="84"/>
        <end position="99"/>
    </location>
</feature>
<dbReference type="Proteomes" id="UP000663887">
    <property type="component" value="Unassembled WGS sequence"/>
</dbReference>
<sequence length="212" mass="23102">MVTIILRNKPLYRKNTKARYQILTLCDSTRLSTPALSNHPGRAALISSLTHQSASQNISNRNRLISSSSTTASSPAFTTIEPSQQYSLSQPHSEQPSTNASGASTPSTSRRASTSDTSELPQRDSTKSNSSITASKSLLEWHEQPVDLSEQPPLPERGRVHILSPNTDRTAARFFVDNDLASLMLPNGVSTTEETITKTEPTKNPSDHNEST</sequence>
<organism evidence="2 3">
    <name type="scientific">Rotaria magnacalcarata</name>
    <dbReference type="NCBI Taxonomy" id="392030"/>
    <lineage>
        <taxon>Eukaryota</taxon>
        <taxon>Metazoa</taxon>
        <taxon>Spiralia</taxon>
        <taxon>Gnathifera</taxon>
        <taxon>Rotifera</taxon>
        <taxon>Eurotatoria</taxon>
        <taxon>Bdelloidea</taxon>
        <taxon>Philodinida</taxon>
        <taxon>Philodinidae</taxon>
        <taxon>Rotaria</taxon>
    </lineage>
</organism>
<protein>
    <submittedName>
        <fullName evidence="2">Uncharacterized protein</fullName>
    </submittedName>
</protein>
<feature type="compositionally biased region" description="Low complexity" evidence="1">
    <location>
        <begin position="100"/>
        <end position="118"/>
    </location>
</feature>
<reference evidence="2" key="1">
    <citation type="submission" date="2021-02" db="EMBL/GenBank/DDBJ databases">
        <authorList>
            <person name="Nowell W R."/>
        </authorList>
    </citation>
    <scope>NUCLEOTIDE SEQUENCE</scope>
</reference>
<accession>A0A816VVJ0</accession>
<feature type="compositionally biased region" description="Basic and acidic residues" evidence="1">
    <location>
        <begin position="195"/>
        <end position="212"/>
    </location>
</feature>
<dbReference type="EMBL" id="CAJNRG010010759">
    <property type="protein sequence ID" value="CAF2125007.1"/>
    <property type="molecule type" value="Genomic_DNA"/>
</dbReference>
<feature type="region of interest" description="Disordered" evidence="1">
    <location>
        <begin position="84"/>
        <end position="132"/>
    </location>
</feature>
<evidence type="ECO:0000256" key="1">
    <source>
        <dbReference type="SAM" id="MobiDB-lite"/>
    </source>
</evidence>
<feature type="region of interest" description="Disordered" evidence="1">
    <location>
        <begin position="142"/>
        <end position="161"/>
    </location>
</feature>